<proteinExistence type="predicted"/>
<feature type="domain" description="VOC" evidence="2">
    <location>
        <begin position="7"/>
        <end position="132"/>
    </location>
</feature>
<gene>
    <name evidence="3" type="ORF">GRQ65_21445</name>
</gene>
<dbReference type="RefSeq" id="WP_160880055.1">
    <property type="nucleotide sequence ID" value="NZ_WUEK01000018.1"/>
</dbReference>
<feature type="region of interest" description="Disordered" evidence="1">
    <location>
        <begin position="112"/>
        <end position="135"/>
    </location>
</feature>
<keyword evidence="4" id="KW-1185">Reference proteome</keyword>
<dbReference type="EMBL" id="WUEK01000018">
    <property type="protein sequence ID" value="MXG92113.1"/>
    <property type="molecule type" value="Genomic_DNA"/>
</dbReference>
<name>A0A6L7F4D6_9ACTN</name>
<dbReference type="Gene3D" id="3.10.180.10">
    <property type="entry name" value="2,3-Dihydroxybiphenyl 1,2-Dioxygenase, domain 1"/>
    <property type="match status" value="1"/>
</dbReference>
<evidence type="ECO:0000259" key="2">
    <source>
        <dbReference type="PROSITE" id="PS51819"/>
    </source>
</evidence>
<evidence type="ECO:0000313" key="3">
    <source>
        <dbReference type="EMBL" id="MXG92113.1"/>
    </source>
</evidence>
<organism evidence="3 4">
    <name type="scientific">Nocardioides flavescens</name>
    <dbReference type="NCBI Taxonomy" id="2691959"/>
    <lineage>
        <taxon>Bacteria</taxon>
        <taxon>Bacillati</taxon>
        <taxon>Actinomycetota</taxon>
        <taxon>Actinomycetes</taxon>
        <taxon>Propionibacteriales</taxon>
        <taxon>Nocardioidaceae</taxon>
        <taxon>Nocardioides</taxon>
    </lineage>
</organism>
<dbReference type="PANTHER" id="PTHR34109">
    <property type="entry name" value="BNAUNNG04460D PROTEIN-RELATED"/>
    <property type="match status" value="1"/>
</dbReference>
<sequence>MSTPAARVSLWHSLSVQDADRFVDWLRAVGFVEHETHRDEGDPSVVVHAQWLWDGGLGGAGGVMWGSEREGGGVHNAGHAASYLVTDDPDGFVERALAAGGTLVREVVEQPYGGRDGTVADPEGNHWSVGSYQPR</sequence>
<protein>
    <submittedName>
        <fullName evidence="3">Glyoxalase</fullName>
    </submittedName>
</protein>
<evidence type="ECO:0000313" key="4">
    <source>
        <dbReference type="Proteomes" id="UP000473325"/>
    </source>
</evidence>
<comment type="caution">
    <text evidence="3">The sequence shown here is derived from an EMBL/GenBank/DDBJ whole genome shotgun (WGS) entry which is preliminary data.</text>
</comment>
<dbReference type="Proteomes" id="UP000473325">
    <property type="component" value="Unassembled WGS sequence"/>
</dbReference>
<dbReference type="InterPro" id="IPR037523">
    <property type="entry name" value="VOC_core"/>
</dbReference>
<reference evidence="3 4" key="1">
    <citation type="submission" date="2019-12" db="EMBL/GenBank/DDBJ databases">
        <authorList>
            <person name="Kun Z."/>
        </authorList>
    </citation>
    <scope>NUCLEOTIDE SEQUENCE [LARGE SCALE GENOMIC DNA]</scope>
    <source>
        <strain evidence="3 4">YIM 123512</strain>
    </source>
</reference>
<dbReference type="PANTHER" id="PTHR34109:SF1">
    <property type="entry name" value="VOC DOMAIN-CONTAINING PROTEIN"/>
    <property type="match status" value="1"/>
</dbReference>
<dbReference type="SUPFAM" id="SSF54593">
    <property type="entry name" value="Glyoxalase/Bleomycin resistance protein/Dihydroxybiphenyl dioxygenase"/>
    <property type="match status" value="1"/>
</dbReference>
<evidence type="ECO:0000256" key="1">
    <source>
        <dbReference type="SAM" id="MobiDB-lite"/>
    </source>
</evidence>
<dbReference type="InterPro" id="IPR004360">
    <property type="entry name" value="Glyas_Fos-R_dOase_dom"/>
</dbReference>
<dbReference type="PROSITE" id="PS51819">
    <property type="entry name" value="VOC"/>
    <property type="match status" value="1"/>
</dbReference>
<dbReference type="Pfam" id="PF00903">
    <property type="entry name" value="Glyoxalase"/>
    <property type="match status" value="1"/>
</dbReference>
<dbReference type="AlphaFoldDB" id="A0A6L7F4D6"/>
<dbReference type="InterPro" id="IPR029068">
    <property type="entry name" value="Glyas_Bleomycin-R_OHBP_Dase"/>
</dbReference>
<accession>A0A6L7F4D6</accession>